<dbReference type="InterPro" id="IPR001567">
    <property type="entry name" value="Pept_M3A_M3B_dom"/>
</dbReference>
<evidence type="ECO:0000313" key="8">
    <source>
        <dbReference type="EMBL" id="MFC0522850.1"/>
    </source>
</evidence>
<sequence>MSEHKYSKTWKIYSKWNIGSDLSELPIPIQVIGEQMEELKKLVEQLEITATPEVNTLEHTIHTLEEIKDSLAEISSLLTCKRAENTQEEETPQWKEAVSSLRLDFQSQADRLYKLLFKLEEPVWKRILDQLPHYQFILEEWRDKAGRALGERVEFLLEDGYYCWEDLYHQTVNDMTIYMVIGKENRKLTIAQTRNLRSHMMKDVRVHSFQQLHHAFEDKSNIFSSILNRIAGVRTRLCELRAIDTPFDEALTNNRIKKETLQVMWDVIERNKQPFIDYLSHRAKLFGNQTMKAYDFWAPINKEVASYDYDQGVDFVLYNLERYGTKMSNFAKKAFQQHWVEAEDRPNKSAYAFCAAFPLSGQSRVCMTYGGQMTDVLVLAHELGHAFHNEALNNVSPVLRDYPMTLAETASTYTEMIMLRAAYQEAASKEQQLFLLEEKLKRSVMNFMEIHSRYLFESKLYEERKQGYIPTRRLNTIMEESFNKGYLGSIDHLSPYAWATIPHYFKTEAPFYNFPYTFGYLFAMGIYAEGEQEGEEFESKYVALLEDSGRMSVEELAMKHLGADITQESFWENGMQRCIQDVQDFIHISEQVYNTSP</sequence>
<evidence type="ECO:0000256" key="1">
    <source>
        <dbReference type="ARBA" id="ARBA00022670"/>
    </source>
</evidence>
<dbReference type="InterPro" id="IPR001333">
    <property type="entry name" value="Peptidase_M32_Taq"/>
</dbReference>
<keyword evidence="4 6" id="KW-0862">Zinc</keyword>
<dbReference type="PANTHER" id="PTHR34217:SF1">
    <property type="entry name" value="CARBOXYPEPTIDASE 1"/>
    <property type="match status" value="1"/>
</dbReference>
<dbReference type="InterPro" id="IPR042088">
    <property type="entry name" value="OligoPept_F_C"/>
</dbReference>
<evidence type="ECO:0000256" key="6">
    <source>
        <dbReference type="RuleBase" id="RU003435"/>
    </source>
</evidence>
<gene>
    <name evidence="8" type="ORF">ACFFGV_04500</name>
</gene>
<feature type="domain" description="Peptidase M3A/M3B catalytic" evidence="7">
    <location>
        <begin position="202"/>
        <end position="575"/>
    </location>
</feature>
<name>A0ABV6LKC8_9BACI</name>
<dbReference type="RefSeq" id="WP_377345375.1">
    <property type="nucleotide sequence ID" value="NZ_JBHLTP010000003.1"/>
</dbReference>
<keyword evidence="9" id="KW-1185">Reference proteome</keyword>
<keyword evidence="2 6" id="KW-0479">Metal-binding</keyword>
<comment type="similarity">
    <text evidence="6">Belongs to the peptidase M3 family.</text>
</comment>
<evidence type="ECO:0000256" key="5">
    <source>
        <dbReference type="ARBA" id="ARBA00023049"/>
    </source>
</evidence>
<evidence type="ECO:0000259" key="7">
    <source>
        <dbReference type="Pfam" id="PF01432"/>
    </source>
</evidence>
<protein>
    <submittedName>
        <fullName evidence="8">M3 family metallopeptidase</fullName>
    </submittedName>
</protein>
<keyword evidence="3 6" id="KW-0378">Hydrolase</keyword>
<comment type="cofactor">
    <cofactor evidence="6">
        <name>Zn(2+)</name>
        <dbReference type="ChEBI" id="CHEBI:29105"/>
    </cofactor>
    <text evidence="6">Binds 1 zinc ion.</text>
</comment>
<keyword evidence="5 6" id="KW-0482">Metalloprotease</keyword>
<comment type="caution">
    <text evidence="8">The sequence shown here is derived from an EMBL/GenBank/DDBJ whole genome shotgun (WGS) entry which is preliminary data.</text>
</comment>
<dbReference type="Gene3D" id="1.20.140.70">
    <property type="entry name" value="Oligopeptidase f, N-terminal domain"/>
    <property type="match status" value="1"/>
</dbReference>
<dbReference type="SUPFAM" id="SSF55486">
    <property type="entry name" value="Metalloproteases ('zincins'), catalytic domain"/>
    <property type="match status" value="1"/>
</dbReference>
<evidence type="ECO:0000256" key="4">
    <source>
        <dbReference type="ARBA" id="ARBA00022833"/>
    </source>
</evidence>
<keyword evidence="1 6" id="KW-0645">Protease</keyword>
<evidence type="ECO:0000256" key="2">
    <source>
        <dbReference type="ARBA" id="ARBA00022723"/>
    </source>
</evidence>
<evidence type="ECO:0000256" key="3">
    <source>
        <dbReference type="ARBA" id="ARBA00022801"/>
    </source>
</evidence>
<dbReference type="EMBL" id="JBHLTP010000003">
    <property type="protein sequence ID" value="MFC0522850.1"/>
    <property type="molecule type" value="Genomic_DNA"/>
</dbReference>
<dbReference type="Pfam" id="PF01432">
    <property type="entry name" value="Peptidase_M3"/>
    <property type="match status" value="1"/>
</dbReference>
<accession>A0ABV6LKC8</accession>
<proteinExistence type="inferred from homology"/>
<evidence type="ECO:0000313" key="9">
    <source>
        <dbReference type="Proteomes" id="UP001589836"/>
    </source>
</evidence>
<dbReference type="Proteomes" id="UP001589836">
    <property type="component" value="Unassembled WGS sequence"/>
</dbReference>
<dbReference type="PANTHER" id="PTHR34217">
    <property type="entry name" value="METAL-DEPENDENT CARBOXYPEPTIDASE"/>
    <property type="match status" value="1"/>
</dbReference>
<organism evidence="8 9">
    <name type="scientific">Pontibacillus salicampi</name>
    <dbReference type="NCBI Taxonomy" id="1449801"/>
    <lineage>
        <taxon>Bacteria</taxon>
        <taxon>Bacillati</taxon>
        <taxon>Bacillota</taxon>
        <taxon>Bacilli</taxon>
        <taxon>Bacillales</taxon>
        <taxon>Bacillaceae</taxon>
        <taxon>Pontibacillus</taxon>
    </lineage>
</organism>
<reference evidence="8 9" key="1">
    <citation type="submission" date="2024-09" db="EMBL/GenBank/DDBJ databases">
        <authorList>
            <person name="Sun Q."/>
            <person name="Mori K."/>
        </authorList>
    </citation>
    <scope>NUCLEOTIDE SEQUENCE [LARGE SCALE GENOMIC DNA]</scope>
    <source>
        <strain evidence="8 9">NCAIM B.02529</strain>
    </source>
</reference>
<dbReference type="Gene3D" id="1.10.1370.20">
    <property type="entry name" value="Oligoendopeptidase f, C-terminal domain"/>
    <property type="match status" value="1"/>
</dbReference>